<dbReference type="SUPFAM" id="SSF47644">
    <property type="entry name" value="Methionine synthase domain"/>
    <property type="match status" value="1"/>
</dbReference>
<dbReference type="InterPro" id="IPR003759">
    <property type="entry name" value="Cbl-bd_cap"/>
</dbReference>
<keyword evidence="13 21" id="KW-0479">Metal-binding</keyword>
<dbReference type="Pfam" id="PF00809">
    <property type="entry name" value="Pterin_bind"/>
    <property type="match status" value="1"/>
</dbReference>
<feature type="domain" description="B12-binding" evidence="26">
    <location>
        <begin position="712"/>
        <end position="847"/>
    </location>
</feature>
<evidence type="ECO:0000313" key="28">
    <source>
        <dbReference type="EMBL" id="MDQ0198805.1"/>
    </source>
</evidence>
<reference evidence="28 29" key="1">
    <citation type="submission" date="2023-07" db="EMBL/GenBank/DDBJ databases">
        <title>Genomic Encyclopedia of Type Strains, Phase IV (KMG-IV): sequencing the most valuable type-strain genomes for metagenomic binning, comparative biology and taxonomic classification.</title>
        <authorList>
            <person name="Goeker M."/>
        </authorList>
    </citation>
    <scope>NUCLEOTIDE SEQUENCE [LARGE SCALE GENOMIC DNA]</scope>
    <source>
        <strain evidence="28 29">DSM 27594</strain>
    </source>
</reference>
<dbReference type="SMART" id="SM01018">
    <property type="entry name" value="B12-binding_2"/>
    <property type="match status" value="1"/>
</dbReference>
<evidence type="ECO:0000256" key="5">
    <source>
        <dbReference type="ARBA" id="ARBA00010398"/>
    </source>
</evidence>
<dbReference type="RefSeq" id="WP_307407073.1">
    <property type="nucleotide sequence ID" value="NZ_JAUSTW010000003.1"/>
</dbReference>
<dbReference type="InterPro" id="IPR004223">
    <property type="entry name" value="VitB12-dep_Met_synth_activ_dom"/>
</dbReference>
<evidence type="ECO:0000259" key="24">
    <source>
        <dbReference type="PROSITE" id="PS50972"/>
    </source>
</evidence>
<dbReference type="InterPro" id="IPR003726">
    <property type="entry name" value="HCY_dom"/>
</dbReference>
<evidence type="ECO:0000259" key="26">
    <source>
        <dbReference type="PROSITE" id="PS51332"/>
    </source>
</evidence>
<evidence type="ECO:0000256" key="22">
    <source>
        <dbReference type="PROSITE-ProRule" id="PRU00333"/>
    </source>
</evidence>
<evidence type="ECO:0000256" key="17">
    <source>
        <dbReference type="ARBA" id="ARBA00023285"/>
    </source>
</evidence>
<dbReference type="InterPro" id="IPR033706">
    <property type="entry name" value="Met_synthase_B12-bd"/>
</dbReference>
<sequence length="1149" mass="126482">MPKAPFIDQLKKRILIMDGAMGTMLQRANLTAADFGGEEYDGCNENLNLTAPSVIATIHKEYLDAGADIIETNTFGATSIVLDEYGLGYKAYEINKIAALIAGREVQKASTDEWPRYVAGSMGPTTKTLSVTGGTTFDELTASYEEQAIGLIDGGVDLLLLETSQDMLNVKAGFVGIQNAFSKTGKTLPLMLSGTIEPMGTTLAGQSIESFYISIEHMNPVAVGLNCATGPEFMQEHIRSLANLATTAVSCYPNAGLPDEEGHYHETPETLAKKLGDFAAQGWLNIVGGCCGTTPEHIRAISEVMQNYQPRETKSSSTHMVSGIEPFIYDDPTLRPIMVGERTNVIGSRKFKRLIIEGKFEEASEIARAQVKSGAHVIDICLADPDREEIVDMENFVKEVVKKIKVPLVIDSTDEKVIERALKFSQGKAIINSINLEDGEERFEAIVPLIHRYGGAVVVGTIDEEGMGVSAERKLAIAKRSYDLLVNKYHLNPQDLIFDPLVFPVGTGDEQYIGSAKATVEGIRLIKEQLPETQIILGVSNVSFGLPPVGREVLNSVFLYHCTQAGLDYAIVNTEKLERFASISKEEVAMAEELLFKTTDETLATFTEFYRGKKKEAKVTVPNMTLEERLAYYVIEGTKEGLLPDLAIALEAYPAPLEIINGPLMEGMKEVGRLFNDNQLIVAEVLQSAEVMKAAVSFLEPYMEKGDVSSSKGKVILATVKGDVHDIGKNLVDIILSNNGYDVIDMGIKVSPTELVQAIRKEKPDMVGLSGLLVKSAQQMVLTAQDMKEAGISLPILVGGAALSRKFTDTKISKEYDGLVLYAKDAMTGLSLANQLNSEEEVQKLLAEKNEKLASLDVPREFERRTSVSVAVKPKPAVSTQVPVFTPMDTKRHLLRSYSLSHIEPYINMQMLIGHHLGVKGKIAKLVAEKDEKALKVKEVVDQLLADASQNNWITPAAVYQFFPAQSDGNKVIIYHPENPDQVIETFDFPRQESAPHLCLADFLKSVESGEKDYVGFFTVTAGRGIRERAEQFKSEGRFLESHALQALALESAEGFAELIHRQMRDRWGFPDPIEFSMQDRFAAHYQGQRFSFGYPACPELEDQKKLFGLIHPEEIGIELTDGCMMEPEASVSAIVFAHPEARYFNVLR</sequence>
<dbReference type="SUPFAM" id="SSF51717">
    <property type="entry name" value="Dihydropteroate synthetase-like"/>
    <property type="match status" value="1"/>
</dbReference>
<evidence type="ECO:0000256" key="13">
    <source>
        <dbReference type="ARBA" id="ARBA00022723"/>
    </source>
</evidence>
<comment type="cofactor">
    <cofactor evidence="2 21 22">
        <name>Zn(2+)</name>
        <dbReference type="ChEBI" id="CHEBI:29105"/>
    </cofactor>
</comment>
<dbReference type="Proteomes" id="UP001224122">
    <property type="component" value="Unassembled WGS sequence"/>
</dbReference>
<dbReference type="EC" id="2.1.1.13" evidence="6 20"/>
<accession>A0ABT9XTB7</accession>
<dbReference type="InterPro" id="IPR011822">
    <property type="entry name" value="MetH"/>
</dbReference>
<evidence type="ECO:0000256" key="20">
    <source>
        <dbReference type="NCBIfam" id="TIGR02082"/>
    </source>
</evidence>
<evidence type="ECO:0000256" key="21">
    <source>
        <dbReference type="PIRNR" id="PIRNR000381"/>
    </source>
</evidence>
<keyword evidence="15 21" id="KW-0862">Zinc</keyword>
<evidence type="ECO:0000256" key="9">
    <source>
        <dbReference type="ARBA" id="ARBA00022605"/>
    </source>
</evidence>
<evidence type="ECO:0000256" key="6">
    <source>
        <dbReference type="ARBA" id="ARBA00012032"/>
    </source>
</evidence>
<comment type="domain">
    <text evidence="21">Modular enzyme with four functionally distinct domains. The isolated Hcy-binding domain catalyzes methyl transfer from free methylcobalamin to homocysteine. The Hcy-binding domain in association with the pterin-binding domain catalyzes the methylation of cob(I)alamin by methyltetrahydrofolate and the methylation of homocysteine. The B12-binding domain binds the cofactor. The AdoMet activation domain binds S-adenosyl-L-methionine. Under aerobic conditions cob(I)alamin can be converted to inactive cob(II)alamin. Reductive methylation by S-adenosyl-L-methionine and flavodoxin regenerates methylcobalamin.</text>
</comment>
<evidence type="ECO:0000256" key="11">
    <source>
        <dbReference type="ARBA" id="ARBA00022679"/>
    </source>
</evidence>
<dbReference type="CDD" id="cd02069">
    <property type="entry name" value="methionine_synthase_B12_BD"/>
    <property type="match status" value="1"/>
</dbReference>
<dbReference type="SUPFAM" id="SSF52242">
    <property type="entry name" value="Cobalamin (vitamin B12)-binding domain"/>
    <property type="match status" value="1"/>
</dbReference>
<evidence type="ECO:0000256" key="19">
    <source>
        <dbReference type="ARBA" id="ARBA00031040"/>
    </source>
</evidence>
<comment type="cofactor">
    <cofactor evidence="3 21">
        <name>methylcob(III)alamin</name>
        <dbReference type="ChEBI" id="CHEBI:28115"/>
    </cofactor>
</comment>
<feature type="domain" description="AdoMet activation" evidence="25">
    <location>
        <begin position="861"/>
        <end position="1149"/>
    </location>
</feature>
<dbReference type="GO" id="GO:0008705">
    <property type="term" value="F:methionine synthase activity"/>
    <property type="evidence" value="ECO:0007669"/>
    <property type="project" value="UniProtKB-EC"/>
</dbReference>
<comment type="caution">
    <text evidence="28">The sequence shown here is derived from an EMBL/GenBank/DDBJ whole genome shotgun (WGS) entry which is preliminary data.</text>
</comment>
<proteinExistence type="inferred from homology"/>
<dbReference type="PROSITE" id="PS51332">
    <property type="entry name" value="B12_BINDING"/>
    <property type="match status" value="1"/>
</dbReference>
<dbReference type="Gene3D" id="3.20.20.330">
    <property type="entry name" value="Homocysteine-binding-like domain"/>
    <property type="match status" value="1"/>
</dbReference>
<feature type="binding site" evidence="22">
    <location>
        <position position="290"/>
    </location>
    <ligand>
        <name>Zn(2+)</name>
        <dbReference type="ChEBI" id="CHEBI:29105"/>
    </ligand>
</feature>
<comment type="pathway">
    <text evidence="4 21">Amino-acid biosynthesis; L-methionine biosynthesis via de novo pathway; L-methionine from L-homocysteine (MetH route): step 1/1.</text>
</comment>
<dbReference type="PIRSF" id="PIRSF000381">
    <property type="entry name" value="MetH"/>
    <property type="match status" value="1"/>
</dbReference>
<feature type="domain" description="Pterin-binding" evidence="24">
    <location>
        <begin position="336"/>
        <end position="596"/>
    </location>
</feature>
<keyword evidence="9 21" id="KW-0028">Amino-acid biosynthesis</keyword>
<comment type="catalytic activity">
    <reaction evidence="1 21">
        <text>(6S)-5-methyl-5,6,7,8-tetrahydrofolate + L-homocysteine = (6S)-5,6,7,8-tetrahydrofolate + L-methionine</text>
        <dbReference type="Rhea" id="RHEA:11172"/>
        <dbReference type="ChEBI" id="CHEBI:18608"/>
        <dbReference type="ChEBI" id="CHEBI:57453"/>
        <dbReference type="ChEBI" id="CHEBI:57844"/>
        <dbReference type="ChEBI" id="CHEBI:58199"/>
        <dbReference type="EC" id="2.1.1.13"/>
    </reaction>
</comment>
<evidence type="ECO:0000313" key="29">
    <source>
        <dbReference type="Proteomes" id="UP001224122"/>
    </source>
</evidence>
<dbReference type="InterPro" id="IPR036589">
    <property type="entry name" value="HCY_dom_sf"/>
</dbReference>
<dbReference type="InterPro" id="IPR036724">
    <property type="entry name" value="Cobalamin-bd_sf"/>
</dbReference>
<dbReference type="PROSITE" id="PS50972">
    <property type="entry name" value="PTERIN_BINDING"/>
    <property type="match status" value="1"/>
</dbReference>
<name>A0ABT9XTB7_9BACI</name>
<dbReference type="Pfam" id="PF02310">
    <property type="entry name" value="B12-binding"/>
    <property type="match status" value="1"/>
</dbReference>
<evidence type="ECO:0000256" key="18">
    <source>
        <dbReference type="ARBA" id="ARBA00025552"/>
    </source>
</evidence>
<evidence type="ECO:0000256" key="4">
    <source>
        <dbReference type="ARBA" id="ARBA00005178"/>
    </source>
</evidence>
<evidence type="ECO:0000256" key="7">
    <source>
        <dbReference type="ARBA" id="ARBA00013998"/>
    </source>
</evidence>
<protein>
    <recommendedName>
        <fullName evidence="7 20">Methionine synthase</fullName>
        <ecNumber evidence="6 20">2.1.1.13</ecNumber>
    </recommendedName>
    <alternativeName>
        <fullName evidence="19 21">5-methyltetrahydrofolate--homocysteine methyltransferase</fullName>
    </alternativeName>
</protein>
<keyword evidence="17 21" id="KW-0170">Cobalt</keyword>
<comment type="function">
    <text evidence="18 21">Catalyzes the transfer of a methyl group from methyl-cobalamin to homocysteine, yielding enzyme-bound cob(I)alamin and methionine. Subsequently, remethylates the cofactor using methyltetrahydrofolate.</text>
</comment>
<evidence type="ECO:0000256" key="16">
    <source>
        <dbReference type="ARBA" id="ARBA00023167"/>
    </source>
</evidence>
<evidence type="ECO:0000256" key="12">
    <source>
        <dbReference type="ARBA" id="ARBA00022691"/>
    </source>
</evidence>
<dbReference type="Gene3D" id="1.10.1240.10">
    <property type="entry name" value="Methionine synthase domain"/>
    <property type="match status" value="1"/>
</dbReference>
<evidence type="ECO:0000256" key="14">
    <source>
        <dbReference type="ARBA" id="ARBA00022737"/>
    </source>
</evidence>
<dbReference type="Pfam" id="PF02574">
    <property type="entry name" value="S-methyl_trans"/>
    <property type="match status" value="1"/>
</dbReference>
<evidence type="ECO:0000259" key="25">
    <source>
        <dbReference type="PROSITE" id="PS50974"/>
    </source>
</evidence>
<dbReference type="PROSITE" id="PS51337">
    <property type="entry name" value="B12_BINDING_NTER"/>
    <property type="match status" value="1"/>
</dbReference>
<evidence type="ECO:0000256" key="1">
    <source>
        <dbReference type="ARBA" id="ARBA00001700"/>
    </source>
</evidence>
<organism evidence="28 29">
    <name type="scientific">Neobacillus ginsengisoli</name>
    <dbReference type="NCBI Taxonomy" id="904295"/>
    <lineage>
        <taxon>Bacteria</taxon>
        <taxon>Bacillati</taxon>
        <taxon>Bacillota</taxon>
        <taxon>Bacilli</taxon>
        <taxon>Bacillales</taxon>
        <taxon>Bacillaceae</taxon>
        <taxon>Neobacillus</taxon>
    </lineage>
</organism>
<dbReference type="PANTHER" id="PTHR45833:SF1">
    <property type="entry name" value="METHIONINE SYNTHASE"/>
    <property type="match status" value="1"/>
</dbReference>
<dbReference type="SUPFAM" id="SSF56507">
    <property type="entry name" value="Methionine synthase activation domain-like"/>
    <property type="match status" value="1"/>
</dbReference>
<keyword evidence="11 21" id="KW-0808">Transferase</keyword>
<evidence type="ECO:0000259" key="27">
    <source>
        <dbReference type="PROSITE" id="PS51337"/>
    </source>
</evidence>
<keyword evidence="29" id="KW-1185">Reference proteome</keyword>
<evidence type="ECO:0000256" key="10">
    <source>
        <dbReference type="ARBA" id="ARBA00022628"/>
    </source>
</evidence>
<dbReference type="SUPFAM" id="SSF82282">
    <property type="entry name" value="Homocysteine S-methyltransferase"/>
    <property type="match status" value="1"/>
</dbReference>
<dbReference type="PROSITE" id="PS50974">
    <property type="entry name" value="ADOMET_ACTIVATION"/>
    <property type="match status" value="1"/>
</dbReference>
<evidence type="ECO:0000256" key="8">
    <source>
        <dbReference type="ARBA" id="ARBA00022603"/>
    </source>
</evidence>
<feature type="domain" description="B12-binding N-terminal" evidence="27">
    <location>
        <begin position="617"/>
        <end position="711"/>
    </location>
</feature>
<dbReference type="InterPro" id="IPR037010">
    <property type="entry name" value="VitB12-dep_Met_synth_activ_sf"/>
</dbReference>
<evidence type="ECO:0000256" key="15">
    <source>
        <dbReference type="ARBA" id="ARBA00022833"/>
    </source>
</evidence>
<feature type="binding site" evidence="22">
    <location>
        <position position="227"/>
    </location>
    <ligand>
        <name>Zn(2+)</name>
        <dbReference type="ChEBI" id="CHEBI:29105"/>
    </ligand>
</feature>
<comment type="similarity">
    <text evidence="5">Belongs to the vitamin-B12 dependent methionine synthase family.</text>
</comment>
<feature type="binding site" evidence="22">
    <location>
        <position position="291"/>
    </location>
    <ligand>
        <name>Zn(2+)</name>
        <dbReference type="ChEBI" id="CHEBI:29105"/>
    </ligand>
</feature>
<dbReference type="InterPro" id="IPR006158">
    <property type="entry name" value="Cobalamin-bd"/>
</dbReference>
<dbReference type="Pfam" id="PF02607">
    <property type="entry name" value="B12-binding_2"/>
    <property type="match status" value="1"/>
</dbReference>
<dbReference type="InterPro" id="IPR036594">
    <property type="entry name" value="Meth_synthase_dom"/>
</dbReference>
<feature type="domain" description="Hcy-binding" evidence="23">
    <location>
        <begin position="3"/>
        <end position="305"/>
    </location>
</feature>
<dbReference type="InterPro" id="IPR000489">
    <property type="entry name" value="Pterin-binding_dom"/>
</dbReference>
<keyword evidence="14" id="KW-0677">Repeat</keyword>
<dbReference type="InterPro" id="IPR050554">
    <property type="entry name" value="Met_Synthase/Corrinoid"/>
</dbReference>
<dbReference type="Gene3D" id="3.40.50.280">
    <property type="entry name" value="Cobalamin-binding domain"/>
    <property type="match status" value="1"/>
</dbReference>
<gene>
    <name evidence="28" type="ORF">J2S10_001963</name>
</gene>
<dbReference type="EMBL" id="JAUSTW010000003">
    <property type="protein sequence ID" value="MDQ0198805.1"/>
    <property type="molecule type" value="Genomic_DNA"/>
</dbReference>
<dbReference type="Pfam" id="PF02965">
    <property type="entry name" value="Met_synt_B12"/>
    <property type="match status" value="1"/>
</dbReference>
<keyword evidence="10 21" id="KW-0846">Cobalamin</keyword>
<dbReference type="PANTHER" id="PTHR45833">
    <property type="entry name" value="METHIONINE SYNTHASE"/>
    <property type="match status" value="1"/>
</dbReference>
<keyword evidence="16 21" id="KW-0486">Methionine biosynthesis</keyword>
<dbReference type="InterPro" id="IPR011005">
    <property type="entry name" value="Dihydropteroate_synth-like_sf"/>
</dbReference>
<keyword evidence="8 21" id="KW-0489">Methyltransferase</keyword>
<evidence type="ECO:0000259" key="23">
    <source>
        <dbReference type="PROSITE" id="PS50970"/>
    </source>
</evidence>
<evidence type="ECO:0000256" key="3">
    <source>
        <dbReference type="ARBA" id="ARBA00001956"/>
    </source>
</evidence>
<evidence type="ECO:0000256" key="2">
    <source>
        <dbReference type="ARBA" id="ARBA00001947"/>
    </source>
</evidence>
<dbReference type="GO" id="GO:0032259">
    <property type="term" value="P:methylation"/>
    <property type="evidence" value="ECO:0007669"/>
    <property type="project" value="UniProtKB-KW"/>
</dbReference>
<dbReference type="Gene3D" id="3.20.20.20">
    <property type="entry name" value="Dihydropteroate synthase-like"/>
    <property type="match status" value="1"/>
</dbReference>
<keyword evidence="12 21" id="KW-0949">S-adenosyl-L-methionine</keyword>
<dbReference type="Gene3D" id="3.10.196.10">
    <property type="entry name" value="Vitamin B12-dependent methionine synthase, activation domain"/>
    <property type="match status" value="1"/>
</dbReference>
<dbReference type="NCBIfam" id="TIGR02082">
    <property type="entry name" value="metH"/>
    <property type="match status" value="1"/>
</dbReference>
<dbReference type="PROSITE" id="PS50970">
    <property type="entry name" value="HCY"/>
    <property type="match status" value="1"/>
</dbReference>